<evidence type="ECO:0000313" key="4">
    <source>
        <dbReference type="Proteomes" id="UP000578686"/>
    </source>
</evidence>
<dbReference type="Gene3D" id="3.30.565.10">
    <property type="entry name" value="Histidine kinase-like ATPase, C-terminal domain"/>
    <property type="match status" value="1"/>
</dbReference>
<dbReference type="CDD" id="cd16936">
    <property type="entry name" value="HATPase_RsbW-like"/>
    <property type="match status" value="1"/>
</dbReference>
<protein>
    <submittedName>
        <fullName evidence="3">ATP-binding protein</fullName>
    </submittedName>
</protein>
<dbReference type="AlphaFoldDB" id="A0A7X6HZU4"/>
<evidence type="ECO:0000313" key="3">
    <source>
        <dbReference type="EMBL" id="NJQ06991.1"/>
    </source>
</evidence>
<keyword evidence="1" id="KW-0418">Kinase</keyword>
<feature type="domain" description="Histidine kinase/HSP90-like ATPase" evidence="2">
    <location>
        <begin position="59"/>
        <end position="155"/>
    </location>
</feature>
<organism evidence="3 4">
    <name type="scientific">Streptomyces lonarensis</name>
    <dbReference type="NCBI Taxonomy" id="700599"/>
    <lineage>
        <taxon>Bacteria</taxon>
        <taxon>Bacillati</taxon>
        <taxon>Actinomycetota</taxon>
        <taxon>Actinomycetes</taxon>
        <taxon>Kitasatosporales</taxon>
        <taxon>Streptomycetaceae</taxon>
        <taxon>Streptomyces</taxon>
    </lineage>
</organism>
<reference evidence="3 4" key="1">
    <citation type="submission" date="2020-03" db="EMBL/GenBank/DDBJ databases">
        <title>Draft genome of Streptomyces sp. ventii, isolated from the Axial Seamount in the Pacific Ocean, and resequencing of the two type strains Streptomyces lonarensis strain NCL 716 and Streptomyces bohaiensis strain 11A07.</title>
        <authorList>
            <person name="Loughran R.M."/>
            <person name="Pfannmuller K.M."/>
            <person name="Wasson B.J."/>
            <person name="Deadmond M.C."/>
            <person name="Paddock B.E."/>
            <person name="Koyack M.J."/>
            <person name="Gallegos D.A."/>
            <person name="Mitchell E.A."/>
            <person name="Ushijima B."/>
            <person name="Saw J.H."/>
            <person name="Mcphail K.L."/>
            <person name="Videau P."/>
        </authorList>
    </citation>
    <scope>NUCLEOTIDE SEQUENCE [LARGE SCALE GENOMIC DNA]</scope>
    <source>
        <strain evidence="3 4">NCL716</strain>
    </source>
</reference>
<dbReference type="PANTHER" id="PTHR35526">
    <property type="entry name" value="ANTI-SIGMA-F FACTOR RSBW-RELATED"/>
    <property type="match status" value="1"/>
</dbReference>
<proteinExistence type="predicted"/>
<evidence type="ECO:0000259" key="2">
    <source>
        <dbReference type="Pfam" id="PF13581"/>
    </source>
</evidence>
<dbReference type="GO" id="GO:0004674">
    <property type="term" value="F:protein serine/threonine kinase activity"/>
    <property type="evidence" value="ECO:0007669"/>
    <property type="project" value="UniProtKB-KW"/>
</dbReference>
<dbReference type="SUPFAM" id="SSF55874">
    <property type="entry name" value="ATPase domain of HSP90 chaperone/DNA topoisomerase II/histidine kinase"/>
    <property type="match status" value="1"/>
</dbReference>
<evidence type="ECO:0000256" key="1">
    <source>
        <dbReference type="ARBA" id="ARBA00022527"/>
    </source>
</evidence>
<keyword evidence="3" id="KW-0067">ATP-binding</keyword>
<keyword evidence="1" id="KW-0808">Transferase</keyword>
<dbReference type="InterPro" id="IPR003594">
    <property type="entry name" value="HATPase_dom"/>
</dbReference>
<keyword evidence="3" id="KW-0547">Nucleotide-binding</keyword>
<dbReference type="EMBL" id="JAAVJD010000122">
    <property type="protein sequence ID" value="NJQ06991.1"/>
    <property type="molecule type" value="Genomic_DNA"/>
</dbReference>
<dbReference type="GO" id="GO:0005524">
    <property type="term" value="F:ATP binding"/>
    <property type="evidence" value="ECO:0007669"/>
    <property type="project" value="UniProtKB-KW"/>
</dbReference>
<name>A0A7X6HZU4_9ACTN</name>
<dbReference type="PANTHER" id="PTHR35526:SF3">
    <property type="entry name" value="ANTI-SIGMA-F FACTOR RSBW"/>
    <property type="match status" value="1"/>
</dbReference>
<gene>
    <name evidence="3" type="ORF">HCN56_15725</name>
</gene>
<dbReference type="InterPro" id="IPR050267">
    <property type="entry name" value="Anti-sigma-factor_SerPK"/>
</dbReference>
<dbReference type="Pfam" id="PF13581">
    <property type="entry name" value="HATPase_c_2"/>
    <property type="match status" value="1"/>
</dbReference>
<comment type="caution">
    <text evidence="3">The sequence shown here is derived from an EMBL/GenBank/DDBJ whole genome shotgun (WGS) entry which is preliminary data.</text>
</comment>
<dbReference type="InterPro" id="IPR036890">
    <property type="entry name" value="HATPase_C_sf"/>
</dbReference>
<keyword evidence="4" id="KW-1185">Reference proteome</keyword>
<dbReference type="Proteomes" id="UP000578686">
    <property type="component" value="Unassembled WGS sequence"/>
</dbReference>
<keyword evidence="1" id="KW-0723">Serine/threonine-protein kinase</keyword>
<sequence length="182" mass="19717">MRPCNATDRTGHSANDRLPLAVCDPTHHSRTVASSFHAQPLERSDTTAPWSARAHFLLPAVETAVSEARRRTRSQLCEWRTPEDTSDNAQLIVSELVTNALRHTTSRSVGCELRVSGTLLRVAVLGEGAGPRRGPAVATDEDEGGRGLLLVVALSLGWGVRPTDAGRRHVVWADLPLQHEPA</sequence>
<accession>A0A7X6HZU4</accession>